<dbReference type="STRING" id="461836.A0A0L0DA38"/>
<accession>A0A0L0DA38</accession>
<reference evidence="2 3" key="1">
    <citation type="submission" date="2010-05" db="EMBL/GenBank/DDBJ databases">
        <title>The Genome Sequence of Thecamonas trahens ATCC 50062.</title>
        <authorList>
            <consortium name="The Broad Institute Genome Sequencing Platform"/>
            <person name="Russ C."/>
            <person name="Cuomo C."/>
            <person name="Shea T."/>
            <person name="Young S.K."/>
            <person name="Zeng Q."/>
            <person name="Koehrsen M."/>
            <person name="Haas B."/>
            <person name="Borodovsky M."/>
            <person name="Guigo R."/>
            <person name="Alvarado L."/>
            <person name="Berlin A."/>
            <person name="Bochicchio J."/>
            <person name="Borenstein D."/>
            <person name="Chapman S."/>
            <person name="Chen Z."/>
            <person name="Freedman E."/>
            <person name="Gellesch M."/>
            <person name="Goldberg J."/>
            <person name="Griggs A."/>
            <person name="Gujja S."/>
            <person name="Heilman E."/>
            <person name="Heiman D."/>
            <person name="Hepburn T."/>
            <person name="Howarth C."/>
            <person name="Jen D."/>
            <person name="Larson L."/>
            <person name="Mehta T."/>
            <person name="Park D."/>
            <person name="Pearson M."/>
            <person name="Roberts A."/>
            <person name="Saif S."/>
            <person name="Shenoy N."/>
            <person name="Sisk P."/>
            <person name="Stolte C."/>
            <person name="Sykes S."/>
            <person name="Thomson T."/>
            <person name="Walk T."/>
            <person name="White J."/>
            <person name="Yandava C."/>
            <person name="Burger G."/>
            <person name="Gray M.W."/>
            <person name="Holland P.W.H."/>
            <person name="King N."/>
            <person name="Lang F.B.F."/>
            <person name="Roger A.J."/>
            <person name="Ruiz-Trillo I."/>
            <person name="Lander E."/>
            <person name="Nusbaum C."/>
        </authorList>
    </citation>
    <scope>NUCLEOTIDE SEQUENCE [LARGE SCALE GENOMIC DNA]</scope>
    <source>
        <strain evidence="2 3">ATCC 50062</strain>
    </source>
</reference>
<organism evidence="2 3">
    <name type="scientific">Thecamonas trahens ATCC 50062</name>
    <dbReference type="NCBI Taxonomy" id="461836"/>
    <lineage>
        <taxon>Eukaryota</taxon>
        <taxon>Apusozoa</taxon>
        <taxon>Apusomonadida</taxon>
        <taxon>Apusomonadidae</taxon>
        <taxon>Thecamonas</taxon>
    </lineage>
</organism>
<gene>
    <name evidence="2" type="ORF">AMSG_04706</name>
</gene>
<feature type="compositionally biased region" description="Basic and acidic residues" evidence="1">
    <location>
        <begin position="63"/>
        <end position="75"/>
    </location>
</feature>
<sequence length="235" mass="24767">MAASQVKGSRLGAALSAAGVVGLKPPAYASVSHLVVYAQTHVVPTLDALPGVDDVKCCSASKGTRDSGDGVDGGHETGPQARGGSGGADLVRGLHLEWSYTARKGLTMAMGRIRLDAQDDRVLLRDGGPGGADAVVLDADCAYGRPAMVVDSGEVWFQDLACDWWFIADSIAAWLRLALAALGIGAWMLMYTPTGLDRVTLQWMQIFAPSRVIDVQPRGVDEGLEHASPHRACRD</sequence>
<dbReference type="PANTHER" id="PTHR31854">
    <property type="entry name" value="TUBULIN POLYGLUTAMYLASE COMPLEX SUBUNIT 2"/>
    <property type="match status" value="1"/>
</dbReference>
<dbReference type="GeneID" id="25564240"/>
<name>A0A0L0DA38_THETB</name>
<dbReference type="InterPro" id="IPR039231">
    <property type="entry name" value="TPGS2"/>
</dbReference>
<evidence type="ECO:0000313" key="2">
    <source>
        <dbReference type="EMBL" id="KNC48961.1"/>
    </source>
</evidence>
<dbReference type="RefSeq" id="XP_013758378.1">
    <property type="nucleotide sequence ID" value="XM_013902924.1"/>
</dbReference>
<feature type="region of interest" description="Disordered" evidence="1">
    <location>
        <begin position="60"/>
        <end position="86"/>
    </location>
</feature>
<evidence type="ECO:0000313" key="3">
    <source>
        <dbReference type="Proteomes" id="UP000054408"/>
    </source>
</evidence>
<dbReference type="AlphaFoldDB" id="A0A0L0DA38"/>
<dbReference type="Proteomes" id="UP000054408">
    <property type="component" value="Unassembled WGS sequence"/>
</dbReference>
<dbReference type="EMBL" id="GL349452">
    <property type="protein sequence ID" value="KNC48961.1"/>
    <property type="molecule type" value="Genomic_DNA"/>
</dbReference>
<keyword evidence="3" id="KW-1185">Reference proteome</keyword>
<proteinExistence type="predicted"/>
<dbReference type="PANTHER" id="PTHR31854:SF2">
    <property type="entry name" value="TUBULIN POLYGLUTAMYLASE COMPLEX SUBUNIT 2"/>
    <property type="match status" value="1"/>
</dbReference>
<protein>
    <submittedName>
        <fullName evidence="2">Uncharacterized protein</fullName>
    </submittedName>
</protein>
<dbReference type="OrthoDB" id="10249691at2759"/>
<evidence type="ECO:0000256" key="1">
    <source>
        <dbReference type="SAM" id="MobiDB-lite"/>
    </source>
</evidence>